<feature type="transmembrane region" description="Helical" evidence="1">
    <location>
        <begin position="461"/>
        <end position="483"/>
    </location>
</feature>
<feature type="transmembrane region" description="Helical" evidence="1">
    <location>
        <begin position="18"/>
        <end position="36"/>
    </location>
</feature>
<feature type="transmembrane region" description="Helical" evidence="1">
    <location>
        <begin position="295"/>
        <end position="317"/>
    </location>
</feature>
<proteinExistence type="predicted"/>
<sequence>MGLQLYQKNLLEKLKESLGAVLPIIGIVLVLCFSIAPIPNSVLMTFVVGAVLLIIGMMFFTLGAEMAMTPMGERIGTKLTNTRKISVVIVLCFILGFIITISEPDLQVLAEQVPSIPNYTLIIAVATGVGIFLVAAVLRMLLGIPLAHMLLILYPIIFILASIVPQDFLTVAFDSGGVTTGPMTVPFIMALGIGFSAVRSDKHAENDSFGLVALCSVGPILAVLLLGLLYHPGGSGYEQTMIVKTDNSVEMWQLFQEGLPYYMKEMLISLLPIILFFFIFQIVSLHLHKKTLVKIIIGIIYTYIGLVLFLTGVNVGFMPAGNYLGQVIAGLSYPWIIVPIGMLIGYFIVKAEPAVYVLTEQVEELTSGAISAKAMGMSLSIGVALSLGLAMVRVLTGISILWFLLPGYAVALGLTFSVPKIFTAIAFDSGGVASGPMTATFLLPFSMGACEALGGNVVTDAFGVVAMVAMTPLITIQILGLIYQIQEQMKEKQAAKDYTSIKVCIENLDNVDNQEIIEL</sequence>
<feature type="transmembrane region" description="Helical" evidence="1">
    <location>
        <begin position="430"/>
        <end position="449"/>
    </location>
</feature>
<feature type="transmembrane region" description="Helical" evidence="1">
    <location>
        <begin position="179"/>
        <end position="198"/>
    </location>
</feature>
<dbReference type="Pfam" id="PF07556">
    <property type="entry name" value="DUF1538"/>
    <property type="match status" value="2"/>
</dbReference>
<feature type="transmembrane region" description="Helical" evidence="1">
    <location>
        <begin position="323"/>
        <end position="349"/>
    </location>
</feature>
<feature type="transmembrane region" description="Helical" evidence="1">
    <location>
        <begin position="149"/>
        <end position="173"/>
    </location>
</feature>
<name>A0A3E4EUY5_9FIRM</name>
<organism evidence="2 3">
    <name type="scientific">Dorea formicigenerans</name>
    <dbReference type="NCBI Taxonomy" id="39486"/>
    <lineage>
        <taxon>Bacteria</taxon>
        <taxon>Bacillati</taxon>
        <taxon>Bacillota</taxon>
        <taxon>Clostridia</taxon>
        <taxon>Lachnospirales</taxon>
        <taxon>Lachnospiraceae</taxon>
        <taxon>Dorea</taxon>
    </lineage>
</organism>
<feature type="transmembrane region" description="Helical" evidence="1">
    <location>
        <begin position="121"/>
        <end position="142"/>
    </location>
</feature>
<protein>
    <submittedName>
        <fullName evidence="2">DUF1538 domain-containing protein</fullName>
    </submittedName>
</protein>
<feature type="transmembrane region" description="Helical" evidence="1">
    <location>
        <begin position="42"/>
        <end position="64"/>
    </location>
</feature>
<evidence type="ECO:0000313" key="2">
    <source>
        <dbReference type="EMBL" id="RGI80465.1"/>
    </source>
</evidence>
<gene>
    <name evidence="2" type="ORF">DXD84_14395</name>
</gene>
<dbReference type="RefSeq" id="WP_117495902.1">
    <property type="nucleotide sequence ID" value="NZ_QSOI01000033.1"/>
</dbReference>
<dbReference type="Proteomes" id="UP000260664">
    <property type="component" value="Unassembled WGS sequence"/>
</dbReference>
<accession>A0A3E4EUY5</accession>
<evidence type="ECO:0000256" key="1">
    <source>
        <dbReference type="SAM" id="Phobius"/>
    </source>
</evidence>
<keyword evidence="1" id="KW-0472">Membrane</keyword>
<keyword evidence="1" id="KW-0812">Transmembrane</keyword>
<feature type="transmembrane region" description="Helical" evidence="1">
    <location>
        <begin position="261"/>
        <end position="283"/>
    </location>
</feature>
<comment type="caution">
    <text evidence="2">The sequence shown here is derived from an EMBL/GenBank/DDBJ whole genome shotgun (WGS) entry which is preliminary data.</text>
</comment>
<feature type="transmembrane region" description="Helical" evidence="1">
    <location>
        <begin position="370"/>
        <end position="392"/>
    </location>
</feature>
<reference evidence="2 3" key="1">
    <citation type="submission" date="2018-08" db="EMBL/GenBank/DDBJ databases">
        <title>A genome reference for cultivated species of the human gut microbiota.</title>
        <authorList>
            <person name="Zou Y."/>
            <person name="Xue W."/>
            <person name="Luo G."/>
        </authorList>
    </citation>
    <scope>NUCLEOTIDE SEQUENCE [LARGE SCALE GENOMIC DNA]</scope>
    <source>
        <strain evidence="2 3">TM09-19AC</strain>
    </source>
</reference>
<dbReference type="EMBL" id="QSOI01000033">
    <property type="protein sequence ID" value="RGI80465.1"/>
    <property type="molecule type" value="Genomic_DNA"/>
</dbReference>
<feature type="transmembrane region" description="Helical" evidence="1">
    <location>
        <begin position="85"/>
        <end position="101"/>
    </location>
</feature>
<keyword evidence="1" id="KW-1133">Transmembrane helix</keyword>
<dbReference type="AlphaFoldDB" id="A0A3E4EUY5"/>
<evidence type="ECO:0000313" key="3">
    <source>
        <dbReference type="Proteomes" id="UP000260664"/>
    </source>
</evidence>
<dbReference type="InterPro" id="IPR011435">
    <property type="entry name" value="UmpAB"/>
</dbReference>
<feature type="transmembrane region" description="Helical" evidence="1">
    <location>
        <begin position="398"/>
        <end position="418"/>
    </location>
</feature>
<feature type="transmembrane region" description="Helical" evidence="1">
    <location>
        <begin position="210"/>
        <end position="231"/>
    </location>
</feature>